<sequence>MINRTKKVILFIAEGPTDEETLSPVLKKIFQKEDVRFHIVHGDLTSNWSVTAQNAVKTVNQHIDIERKRYGFEKKDILKVIHLVDMDGAFILEDKVIYGKHEEILYFGDHIETRSPETVINRNKRKSQILSRLSLTGKIGSIPYSIYYFSRNLEHVFHNSRKNLSDEEKVIYADTFADRYSANPAAFISYLSGNDFTVPGDYRDTWEFISHGTNSLNRHSNFHLLFSSPPGN</sequence>
<gene>
    <name evidence="2" type="ORF">DS742_01090</name>
    <name evidence="1" type="ORF">LAD12857_02590</name>
</gene>
<accession>A0A3E2NIL5</accession>
<evidence type="ECO:0008006" key="5">
    <source>
        <dbReference type="Google" id="ProtNLM"/>
    </source>
</evidence>
<evidence type="ECO:0000313" key="3">
    <source>
        <dbReference type="Proteomes" id="UP000260680"/>
    </source>
</evidence>
<protein>
    <recommendedName>
        <fullName evidence="5">DUF4276 family protein</fullName>
    </recommendedName>
</protein>
<keyword evidence="4" id="KW-1185">Reference proteome</keyword>
<dbReference type="AlphaFoldDB" id="A0A3E2NIL5"/>
<comment type="caution">
    <text evidence="2">The sequence shown here is derived from an EMBL/GenBank/DDBJ whole genome shotgun (WGS) entry which is preliminary data.</text>
</comment>
<evidence type="ECO:0000313" key="1">
    <source>
        <dbReference type="EMBL" id="GLB28336.1"/>
    </source>
</evidence>
<organism evidence="2 3">
    <name type="scientific">Lacrimispora amygdalina</name>
    <dbReference type="NCBI Taxonomy" id="253257"/>
    <lineage>
        <taxon>Bacteria</taxon>
        <taxon>Bacillati</taxon>
        <taxon>Bacillota</taxon>
        <taxon>Clostridia</taxon>
        <taxon>Lachnospirales</taxon>
        <taxon>Lachnospiraceae</taxon>
        <taxon>Lacrimispora</taxon>
    </lineage>
</organism>
<reference evidence="2 3" key="1">
    <citation type="submission" date="2018-07" db="EMBL/GenBank/DDBJ databases">
        <title>New species, Clostridium PI-S10-A1B.</title>
        <authorList>
            <person name="Krishna G."/>
            <person name="Summeta K."/>
            <person name="Shikha S."/>
            <person name="Prabhu P.B."/>
            <person name="Suresh K."/>
        </authorList>
    </citation>
    <scope>NUCLEOTIDE SEQUENCE [LARGE SCALE GENOMIC DNA]</scope>
    <source>
        <strain evidence="2 3">PI-S10-A1B</strain>
    </source>
</reference>
<dbReference type="RefSeq" id="WP_117415195.1">
    <property type="nucleotide sequence ID" value="NZ_BRPJ01000004.1"/>
</dbReference>
<dbReference type="Proteomes" id="UP001419084">
    <property type="component" value="Unassembled WGS sequence"/>
</dbReference>
<evidence type="ECO:0000313" key="2">
    <source>
        <dbReference type="EMBL" id="RFZ80815.1"/>
    </source>
</evidence>
<proteinExistence type="predicted"/>
<evidence type="ECO:0000313" key="4">
    <source>
        <dbReference type="Proteomes" id="UP001419084"/>
    </source>
</evidence>
<name>A0A3E2NIL5_9FIRM</name>
<dbReference type="EMBL" id="QOHO01000004">
    <property type="protein sequence ID" value="RFZ80815.1"/>
    <property type="molecule type" value="Genomic_DNA"/>
</dbReference>
<dbReference type="Proteomes" id="UP000260680">
    <property type="component" value="Unassembled WGS sequence"/>
</dbReference>
<dbReference type="EMBL" id="BRPJ01000004">
    <property type="protein sequence ID" value="GLB28336.1"/>
    <property type="molecule type" value="Genomic_DNA"/>
</dbReference>
<dbReference type="OrthoDB" id="2110614at2"/>
<reference evidence="1 4" key="2">
    <citation type="journal article" date="2024" name="Int. J. Syst. Evol. Microbiol.">
        <title>Lacrimispora brassicae sp. nov. isolated from fermented cabbage, and proposal of Clostridium indicum Gundawar et al. 2019 and Clostridium methoxybenzovorans Mechichi et al. 1999 as heterotypic synonyms of Lacrimispora amygdalina (Parshina et al. 2003) Haas and Blanchard 2020 and Lacrimispora indolis (McClung and McCoy 1957) Haas and Blanchard 2020, respectively.</title>
        <authorList>
            <person name="Kobayashi H."/>
            <person name="Tanizawa Y."/>
            <person name="Sakamoto M."/>
            <person name="Ohkuma M."/>
            <person name="Tohno M."/>
        </authorList>
    </citation>
    <scope>NUCLEOTIDE SEQUENCE [LARGE SCALE GENOMIC DNA]</scope>
    <source>
        <strain evidence="1 4">DSM 12857</strain>
    </source>
</reference>